<evidence type="ECO:0000256" key="6">
    <source>
        <dbReference type="ARBA" id="ARBA00022723"/>
    </source>
</evidence>
<dbReference type="InterPro" id="IPR014782">
    <property type="entry name" value="Peptidase_M1_dom"/>
</dbReference>
<evidence type="ECO:0000256" key="7">
    <source>
        <dbReference type="ARBA" id="ARBA00022801"/>
    </source>
</evidence>
<keyword evidence="10" id="KW-0449">Lipoprotein</keyword>
<dbReference type="CDD" id="cd09601">
    <property type="entry name" value="M1_APN-Q_like"/>
    <property type="match status" value="1"/>
</dbReference>
<dbReference type="OrthoDB" id="6622017at2759"/>
<evidence type="ECO:0000256" key="8">
    <source>
        <dbReference type="ARBA" id="ARBA00022833"/>
    </source>
</evidence>
<dbReference type="GO" id="GO:0005737">
    <property type="term" value="C:cytoplasm"/>
    <property type="evidence" value="ECO:0007669"/>
    <property type="project" value="TreeGrafter"/>
</dbReference>
<evidence type="ECO:0000256" key="11">
    <source>
        <dbReference type="PIRSR" id="PIRSR634016-3"/>
    </source>
</evidence>
<dbReference type="InterPro" id="IPR042097">
    <property type="entry name" value="Aminopeptidase_N-like_N_sf"/>
</dbReference>
<evidence type="ECO:0000256" key="5">
    <source>
        <dbReference type="ARBA" id="ARBA00022670"/>
    </source>
</evidence>
<feature type="signal peptide" evidence="13">
    <location>
        <begin position="1"/>
        <end position="18"/>
    </location>
</feature>
<dbReference type="GeneID" id="112679956"/>
<evidence type="ECO:0000256" key="13">
    <source>
        <dbReference type="SAM" id="SignalP"/>
    </source>
</evidence>
<dbReference type="Pfam" id="PF01433">
    <property type="entry name" value="Peptidase_M1"/>
    <property type="match status" value="1"/>
</dbReference>
<dbReference type="InterPro" id="IPR024571">
    <property type="entry name" value="ERAP1-like_C_dom"/>
</dbReference>
<keyword evidence="4" id="KW-0325">Glycoprotein</keyword>
<feature type="chain" id="PRO_5034100137" description="Aminopeptidase" evidence="13">
    <location>
        <begin position="19"/>
        <end position="974"/>
    </location>
</feature>
<evidence type="ECO:0000313" key="17">
    <source>
        <dbReference type="Proteomes" id="UP000694846"/>
    </source>
</evidence>
<dbReference type="InterPro" id="IPR001930">
    <property type="entry name" value="Peptidase_M1"/>
</dbReference>
<keyword evidence="6 11" id="KW-0479">Metal-binding</keyword>
<feature type="binding site" evidence="11">
    <location>
        <position position="357"/>
    </location>
    <ligand>
        <name>Zn(2+)</name>
        <dbReference type="ChEBI" id="CHEBI:29105"/>
        <note>catalytic</note>
    </ligand>
</feature>
<keyword evidence="4" id="KW-0336">GPI-anchor</keyword>
<dbReference type="GO" id="GO:0005886">
    <property type="term" value="C:plasma membrane"/>
    <property type="evidence" value="ECO:0007669"/>
    <property type="project" value="UniProtKB-SubCell"/>
</dbReference>
<name>A0A8B8F4S5_9HEMI</name>
<dbReference type="SUPFAM" id="SSF63737">
    <property type="entry name" value="Leukotriene A4 hydrolase N-terminal domain"/>
    <property type="match status" value="1"/>
</dbReference>
<dbReference type="RefSeq" id="XP_025405693.1">
    <property type="nucleotide sequence ID" value="XM_025549908.1"/>
</dbReference>
<dbReference type="InterPro" id="IPR045357">
    <property type="entry name" value="Aminopeptidase_N-like_N"/>
</dbReference>
<dbReference type="GO" id="GO:0008270">
    <property type="term" value="F:zinc ion binding"/>
    <property type="evidence" value="ECO:0007669"/>
    <property type="project" value="UniProtKB-UniRule"/>
</dbReference>
<dbReference type="PANTHER" id="PTHR11533:SF290">
    <property type="entry name" value="AMINOPEPTIDASE"/>
    <property type="match status" value="1"/>
</dbReference>
<evidence type="ECO:0000256" key="4">
    <source>
        <dbReference type="ARBA" id="ARBA00022622"/>
    </source>
</evidence>
<dbReference type="Gene3D" id="1.10.390.10">
    <property type="entry name" value="Neutral Protease Domain 2"/>
    <property type="match status" value="1"/>
</dbReference>
<keyword evidence="7 12" id="KW-0378">Hydrolase</keyword>
<evidence type="ECO:0000256" key="10">
    <source>
        <dbReference type="ARBA" id="ARBA00023288"/>
    </source>
</evidence>
<evidence type="ECO:0000259" key="14">
    <source>
        <dbReference type="Pfam" id="PF01433"/>
    </source>
</evidence>
<protein>
    <recommendedName>
        <fullName evidence="12">Aminopeptidase</fullName>
        <ecNumber evidence="12">3.4.11.-</ecNumber>
    </recommendedName>
</protein>
<feature type="domain" description="ERAP1-like C-terminal" evidence="15">
    <location>
        <begin position="578"/>
        <end position="881"/>
    </location>
</feature>
<dbReference type="EC" id="3.4.11.-" evidence="12"/>
<comment type="similarity">
    <text evidence="2 12">Belongs to the peptidase M1 family.</text>
</comment>
<comment type="subcellular location">
    <subcellularLocation>
        <location evidence="1">Cell membrane</location>
        <topology evidence="1">Lipid-anchor</topology>
        <topology evidence="1">GPI-anchor</topology>
    </subcellularLocation>
</comment>
<dbReference type="Gene3D" id="2.60.40.1910">
    <property type="match status" value="1"/>
</dbReference>
<dbReference type="Pfam" id="PF11838">
    <property type="entry name" value="ERAP1_C"/>
    <property type="match status" value="1"/>
</dbReference>
<dbReference type="Gene3D" id="1.25.50.20">
    <property type="match status" value="1"/>
</dbReference>
<evidence type="ECO:0000256" key="9">
    <source>
        <dbReference type="ARBA" id="ARBA00023049"/>
    </source>
</evidence>
<feature type="domain" description="Peptidase M1 membrane alanine aminopeptidase" evidence="14">
    <location>
        <begin position="268"/>
        <end position="496"/>
    </location>
</feature>
<feature type="binding site" evidence="11">
    <location>
        <position position="338"/>
    </location>
    <ligand>
        <name>Zn(2+)</name>
        <dbReference type="ChEBI" id="CHEBI:29105"/>
        <note>catalytic</note>
    </ligand>
</feature>
<dbReference type="FunFam" id="1.10.390.10:FF:000013">
    <property type="entry name" value="Aminopeptidase N"/>
    <property type="match status" value="1"/>
</dbReference>
<reference evidence="18" key="1">
    <citation type="submission" date="2025-08" db="UniProtKB">
        <authorList>
            <consortium name="RefSeq"/>
        </authorList>
    </citation>
    <scope>IDENTIFICATION</scope>
    <source>
        <tissue evidence="18">Whole body</tissue>
    </source>
</reference>
<dbReference type="InterPro" id="IPR034016">
    <property type="entry name" value="M1_APN-typ"/>
</dbReference>
<feature type="domain" description="Aminopeptidase N-like N-terminal" evidence="16">
    <location>
        <begin position="30"/>
        <end position="227"/>
    </location>
</feature>
<evidence type="ECO:0000259" key="15">
    <source>
        <dbReference type="Pfam" id="PF11838"/>
    </source>
</evidence>
<dbReference type="Pfam" id="PF17900">
    <property type="entry name" value="Peptidase_M1_N"/>
    <property type="match status" value="1"/>
</dbReference>
<dbReference type="PRINTS" id="PR00756">
    <property type="entry name" value="ALADIPTASE"/>
</dbReference>
<evidence type="ECO:0000256" key="1">
    <source>
        <dbReference type="ARBA" id="ARBA00004609"/>
    </source>
</evidence>
<keyword evidence="8 11" id="KW-0862">Zinc</keyword>
<dbReference type="GO" id="GO:0006508">
    <property type="term" value="P:proteolysis"/>
    <property type="evidence" value="ECO:0007669"/>
    <property type="project" value="UniProtKB-KW"/>
</dbReference>
<keyword evidence="17" id="KW-1185">Reference proteome</keyword>
<evidence type="ECO:0000256" key="2">
    <source>
        <dbReference type="ARBA" id="ARBA00010136"/>
    </source>
</evidence>
<dbReference type="GO" id="GO:0043171">
    <property type="term" value="P:peptide catabolic process"/>
    <property type="evidence" value="ECO:0007669"/>
    <property type="project" value="TreeGrafter"/>
</dbReference>
<organism evidence="17 18">
    <name type="scientific">Sipha flava</name>
    <name type="common">yellow sugarcane aphid</name>
    <dbReference type="NCBI Taxonomy" id="143950"/>
    <lineage>
        <taxon>Eukaryota</taxon>
        <taxon>Metazoa</taxon>
        <taxon>Ecdysozoa</taxon>
        <taxon>Arthropoda</taxon>
        <taxon>Hexapoda</taxon>
        <taxon>Insecta</taxon>
        <taxon>Pterygota</taxon>
        <taxon>Neoptera</taxon>
        <taxon>Paraneoptera</taxon>
        <taxon>Hemiptera</taxon>
        <taxon>Sternorrhyncha</taxon>
        <taxon>Aphidomorpha</taxon>
        <taxon>Aphidoidea</taxon>
        <taxon>Aphididae</taxon>
        <taxon>Sipha</taxon>
    </lineage>
</organism>
<keyword evidence="5 12" id="KW-0645">Protease</keyword>
<evidence type="ECO:0000256" key="12">
    <source>
        <dbReference type="RuleBase" id="RU364040"/>
    </source>
</evidence>
<dbReference type="Gene3D" id="2.60.40.1730">
    <property type="entry name" value="tricorn interacting facor f3 domain"/>
    <property type="match status" value="1"/>
</dbReference>
<dbReference type="GO" id="GO:0070006">
    <property type="term" value="F:metalloaminopeptidase activity"/>
    <property type="evidence" value="ECO:0007669"/>
    <property type="project" value="TreeGrafter"/>
</dbReference>
<dbReference type="InterPro" id="IPR027268">
    <property type="entry name" value="Peptidase_M4/M1_CTD_sf"/>
</dbReference>
<keyword evidence="3 12" id="KW-0031">Aminopeptidase</keyword>
<evidence type="ECO:0000256" key="3">
    <source>
        <dbReference type="ARBA" id="ARBA00022438"/>
    </source>
</evidence>
<dbReference type="GO" id="GO:0005615">
    <property type="term" value="C:extracellular space"/>
    <property type="evidence" value="ECO:0007669"/>
    <property type="project" value="TreeGrafter"/>
</dbReference>
<proteinExistence type="inferred from homology"/>
<evidence type="ECO:0000259" key="16">
    <source>
        <dbReference type="Pfam" id="PF17900"/>
    </source>
</evidence>
<keyword evidence="13" id="KW-0732">Signal</keyword>
<comment type="cofactor">
    <cofactor evidence="11 12">
        <name>Zn(2+)</name>
        <dbReference type="ChEBI" id="CHEBI:29105"/>
    </cofactor>
    <text evidence="11 12">Binds 1 zinc ion per subunit.</text>
</comment>
<dbReference type="GO" id="GO:0098552">
    <property type="term" value="C:side of membrane"/>
    <property type="evidence" value="ECO:0007669"/>
    <property type="project" value="UniProtKB-KW"/>
</dbReference>
<keyword evidence="9 12" id="KW-0482">Metalloprotease</keyword>
<dbReference type="Proteomes" id="UP000694846">
    <property type="component" value="Unplaced"/>
</dbReference>
<dbReference type="SUPFAM" id="SSF55486">
    <property type="entry name" value="Metalloproteases ('zincins'), catalytic domain"/>
    <property type="match status" value="1"/>
</dbReference>
<dbReference type="AlphaFoldDB" id="A0A8B8F4S5"/>
<keyword evidence="4" id="KW-0472">Membrane</keyword>
<accession>A0A8B8F4S5</accession>
<dbReference type="PANTHER" id="PTHR11533">
    <property type="entry name" value="PROTEASE M1 ZINC METALLOPROTEASE"/>
    <property type="match status" value="1"/>
</dbReference>
<dbReference type="InterPro" id="IPR050344">
    <property type="entry name" value="Peptidase_M1_aminopeptidases"/>
</dbReference>
<gene>
    <name evidence="18" type="primary">LOC112679956</name>
</gene>
<dbReference type="GO" id="GO:0042277">
    <property type="term" value="F:peptide binding"/>
    <property type="evidence" value="ECO:0007669"/>
    <property type="project" value="TreeGrafter"/>
</dbReference>
<sequence length="974" mass="110483">MLAVDTVLWWSVATVALARGWHAPLPGDTVPESYELSVAPDMSAENASFAGLVNIAIVAKKTTPSITLHSKRLVVHQVDVTDVMTNRRLRVDGWTYDRAGERLTVSVGEHVLADRKYTMRLRFEGSLSDGATGFFKSYYDATRSNTKKWFAATQFYATHARSAFPCYDEPAYKTYFKISIRRKTNEIALSNMPILNTVDVVEKAAGDSLVYQNWTWVHFMQTPPISTSSVAFFVGDFERLACTDCQDVTNVYSHLGNLYQIEYITRAAPDLLNTLETYINVTYSLPKLDLLAIPRLSTSAMEGWGLSAYREQSVFVDKNTKSKDVVLAKMTAERVMAHQWFGNLVTPEWWDYTWLNEGFATYFEYFATAEVEPDWRLEHFFVIEQLQSVLEYDQSTAKQHPLSAPLSVPEDDDYDVFDGIARNKGAAVLRMLRDWVGEESFKKAVNVYLTTNRFDVVKPENLWNAFNNVVFENEPSDQATGSILLDKSMHKIMNTWTERAGYPVVIVTRRDESLVLTQEPFSVDRPNANDTTKWFVLLSYTTNATEDFDDTLSTPSVWLDPSVGNGTADVPVADNVRWYIFNVRSTVICRVNYPEENWLSLIEQLINSPAAVHVLNRAQLIDDSLNLARAGRLDYGVPLAMTEYLEKERDVVPWFPVMNGFSYVLDRMRRSDRGHADVKAFVSRLAGIAFRMVDKLVAQQKNRPQHPINIGWNAFSTWACKLNNDDCERTTLDYYRRWLNGEEIPADIKDAAFCTAIRRGGSAADGTWEKMLDLYKTTRTHSERQSALHALSCTEDVQLLTTLLEMILENKCPIEKHDYNALFVALSSTSTGVTALTNFLRNHFASIINNVENGKNMVFTVYSILSSKVSTDQEITKMSEIASATTMPVEIKNKLRAIYHGEIENNLKWFDLYSIAIREIIKPGSTNISTTTPADKTQDDSKDSSSAPSIFHDYTTILRMLTVSLLIKFFINND</sequence>
<evidence type="ECO:0000313" key="18">
    <source>
        <dbReference type="RefSeq" id="XP_025405693.1"/>
    </source>
</evidence>